<gene>
    <name evidence="2" type="ORF">E8M12_07400</name>
</gene>
<reference evidence="2 3" key="1">
    <citation type="submission" date="2019-04" db="EMBL/GenBank/DDBJ databases">
        <title>Thalassotalea guangxiensis sp. nov., isolated from sediment of the coastal wetland.</title>
        <authorList>
            <person name="Zheng S."/>
            <person name="Zhang D."/>
        </authorList>
    </citation>
    <scope>NUCLEOTIDE SEQUENCE [LARGE SCALE GENOMIC DNA]</scope>
    <source>
        <strain evidence="2 3">ZS-4</strain>
    </source>
</reference>
<protein>
    <recommendedName>
        <fullName evidence="1">DUF7661 domain-containing protein</fullName>
    </recommendedName>
</protein>
<evidence type="ECO:0000259" key="1">
    <source>
        <dbReference type="Pfam" id="PF24697"/>
    </source>
</evidence>
<feature type="domain" description="DUF7661" evidence="1">
    <location>
        <begin position="1"/>
        <end position="71"/>
    </location>
</feature>
<dbReference type="AlphaFoldDB" id="A0A4U1B735"/>
<dbReference type="InterPro" id="IPR056078">
    <property type="entry name" value="DUF7661"/>
</dbReference>
<comment type="caution">
    <text evidence="2">The sequence shown here is derived from an EMBL/GenBank/DDBJ whole genome shotgun (WGS) entry which is preliminary data.</text>
</comment>
<organism evidence="2 3">
    <name type="scientific">Thalassotalea mangrovi</name>
    <dbReference type="NCBI Taxonomy" id="2572245"/>
    <lineage>
        <taxon>Bacteria</taxon>
        <taxon>Pseudomonadati</taxon>
        <taxon>Pseudomonadota</taxon>
        <taxon>Gammaproteobacteria</taxon>
        <taxon>Alteromonadales</taxon>
        <taxon>Colwelliaceae</taxon>
        <taxon>Thalassotalea</taxon>
    </lineage>
</organism>
<name>A0A4U1B735_9GAMM</name>
<dbReference type="OrthoDB" id="8758505at2"/>
<evidence type="ECO:0000313" key="3">
    <source>
        <dbReference type="Proteomes" id="UP000307999"/>
    </source>
</evidence>
<dbReference type="Proteomes" id="UP000307999">
    <property type="component" value="Unassembled WGS sequence"/>
</dbReference>
<keyword evidence="3" id="KW-1185">Reference proteome</keyword>
<dbReference type="EMBL" id="SWDB01000014">
    <property type="protein sequence ID" value="TKB45745.1"/>
    <property type="molecule type" value="Genomic_DNA"/>
</dbReference>
<proteinExistence type="predicted"/>
<dbReference type="RefSeq" id="WP_136735452.1">
    <property type="nucleotide sequence ID" value="NZ_SWDB01000014.1"/>
</dbReference>
<evidence type="ECO:0000313" key="2">
    <source>
        <dbReference type="EMBL" id="TKB45745.1"/>
    </source>
</evidence>
<accession>A0A4U1B735</accession>
<dbReference type="Pfam" id="PF24697">
    <property type="entry name" value="DUF7661"/>
    <property type="match status" value="1"/>
</dbReference>
<sequence length="71" mass="8494">MIKFDVFGTLMSVLRNRDEWQLFVESETSIRRRVYDVVIPEELREDELAGYLDDIYHEYASEKHPSVKQIS</sequence>